<accession>A0A195FYH6</accession>
<dbReference type="Proteomes" id="UP000078541">
    <property type="component" value="Unassembled WGS sequence"/>
</dbReference>
<keyword evidence="3" id="KW-1185">Reference proteome</keyword>
<gene>
    <name evidence="2" type="ORF">ALC56_00203</name>
</gene>
<feature type="region of interest" description="Disordered" evidence="1">
    <location>
        <begin position="207"/>
        <end position="243"/>
    </location>
</feature>
<evidence type="ECO:0000256" key="1">
    <source>
        <dbReference type="SAM" id="MobiDB-lite"/>
    </source>
</evidence>
<evidence type="ECO:0000313" key="3">
    <source>
        <dbReference type="Proteomes" id="UP000078541"/>
    </source>
</evidence>
<dbReference type="EMBL" id="KQ981169">
    <property type="protein sequence ID" value="KYN45357.1"/>
    <property type="molecule type" value="Genomic_DNA"/>
</dbReference>
<feature type="compositionally biased region" description="Basic and acidic residues" evidence="1">
    <location>
        <begin position="219"/>
        <end position="231"/>
    </location>
</feature>
<organism evidence="2 3">
    <name type="scientific">Trachymyrmex septentrionalis</name>
    <dbReference type="NCBI Taxonomy" id="34720"/>
    <lineage>
        <taxon>Eukaryota</taxon>
        <taxon>Metazoa</taxon>
        <taxon>Ecdysozoa</taxon>
        <taxon>Arthropoda</taxon>
        <taxon>Hexapoda</taxon>
        <taxon>Insecta</taxon>
        <taxon>Pterygota</taxon>
        <taxon>Neoptera</taxon>
        <taxon>Endopterygota</taxon>
        <taxon>Hymenoptera</taxon>
        <taxon>Apocrita</taxon>
        <taxon>Aculeata</taxon>
        <taxon>Formicoidea</taxon>
        <taxon>Formicidae</taxon>
        <taxon>Myrmicinae</taxon>
        <taxon>Trachymyrmex</taxon>
    </lineage>
</organism>
<proteinExistence type="predicted"/>
<protein>
    <submittedName>
        <fullName evidence="2">Uncharacterized protein</fullName>
    </submittedName>
</protein>
<dbReference type="AlphaFoldDB" id="A0A195FYH6"/>
<reference evidence="2 3" key="1">
    <citation type="submission" date="2016-03" db="EMBL/GenBank/DDBJ databases">
        <title>Trachymyrmex septentrionalis WGS genome.</title>
        <authorList>
            <person name="Nygaard S."/>
            <person name="Hu H."/>
            <person name="Boomsma J."/>
            <person name="Zhang G."/>
        </authorList>
    </citation>
    <scope>NUCLEOTIDE SEQUENCE [LARGE SCALE GENOMIC DNA]</scope>
    <source>
        <strain evidence="2">Tsep2-gDNA-1</strain>
        <tissue evidence="2">Whole body</tissue>
    </source>
</reference>
<feature type="region of interest" description="Disordered" evidence="1">
    <location>
        <begin position="92"/>
        <end position="111"/>
    </location>
</feature>
<sequence>MAQFFLHFETELNDGTATNLDGGGSSGLTTCRIKRHTGEASFPALPRQKNILTVTPNRALFALITCASHKAGQSRLSWSPCIRCALAGMEKRRGKKNEGEGEAEGEADRGVNGKERLRWTKKDDEKIVNPFSRNPGLTLRQGQAKLKTKFFFFILTRNSNDGTDNESRRWRDNGGLTTLITCASHKAGQTVSCIRCALVGTEKCRGRKNKDEEGEAEGEADRGVNGKERPRALTAKRQNPESRALGRASATFDRALYRPSRQITIFTRALRAMVVGIAKLGMWNETCEWTDEVT</sequence>
<evidence type="ECO:0000313" key="2">
    <source>
        <dbReference type="EMBL" id="KYN45357.1"/>
    </source>
</evidence>
<name>A0A195FYH6_9HYME</name>